<dbReference type="InterPro" id="IPR013783">
    <property type="entry name" value="Ig-like_fold"/>
</dbReference>
<evidence type="ECO:0000259" key="1">
    <source>
        <dbReference type="PROSITE" id="PS50093"/>
    </source>
</evidence>
<evidence type="ECO:0000313" key="3">
    <source>
        <dbReference type="Proteomes" id="UP000092124"/>
    </source>
</evidence>
<reference evidence="2 3" key="1">
    <citation type="submission" date="2016-06" db="EMBL/GenBank/DDBJ databases">
        <title>The Draft Genome Sequence and Annotation of the Desert Woodrat Neotoma lepida.</title>
        <authorList>
            <person name="Campbell M."/>
            <person name="Oakeson K.F."/>
            <person name="Yandell M."/>
            <person name="Halpert J.R."/>
            <person name="Dearing D."/>
        </authorList>
    </citation>
    <scope>NUCLEOTIDE SEQUENCE [LARGE SCALE GENOMIC DNA]</scope>
    <source>
        <strain evidence="2">417</strain>
        <tissue evidence="2">Liver</tissue>
    </source>
</reference>
<dbReference type="STRING" id="56216.A0A1A6HB61"/>
<dbReference type="OrthoDB" id="9625358at2759"/>
<dbReference type="InterPro" id="IPR050310">
    <property type="entry name" value="VPS10-sortilin"/>
</dbReference>
<proteinExistence type="predicted"/>
<name>A0A1A6HB61_NEOLE</name>
<dbReference type="PANTHER" id="PTHR12106">
    <property type="entry name" value="SORTILIN RELATED"/>
    <property type="match status" value="1"/>
</dbReference>
<dbReference type="GO" id="GO:0006892">
    <property type="term" value="P:post-Golgi vesicle-mediated transport"/>
    <property type="evidence" value="ECO:0007669"/>
    <property type="project" value="TreeGrafter"/>
</dbReference>
<accession>A0A1A6HB61</accession>
<dbReference type="Gene3D" id="2.60.40.10">
    <property type="entry name" value="Immunoglobulins"/>
    <property type="match status" value="1"/>
</dbReference>
<evidence type="ECO:0000313" key="2">
    <source>
        <dbReference type="EMBL" id="OBS75531.1"/>
    </source>
</evidence>
<gene>
    <name evidence="2" type="ORF">A6R68_18017</name>
</gene>
<dbReference type="GO" id="GO:0016020">
    <property type="term" value="C:membrane"/>
    <property type="evidence" value="ECO:0007669"/>
    <property type="project" value="TreeGrafter"/>
</dbReference>
<dbReference type="GO" id="GO:0005794">
    <property type="term" value="C:Golgi apparatus"/>
    <property type="evidence" value="ECO:0007669"/>
    <property type="project" value="TreeGrafter"/>
</dbReference>
<feature type="domain" description="PKD" evidence="1">
    <location>
        <begin position="16"/>
        <end position="64"/>
    </location>
</feature>
<feature type="non-terminal residue" evidence="2">
    <location>
        <position position="64"/>
    </location>
</feature>
<dbReference type="AlphaFoldDB" id="A0A1A6HB61"/>
<dbReference type="InterPro" id="IPR035986">
    <property type="entry name" value="PKD_dom_sf"/>
</dbReference>
<comment type="caution">
    <text evidence="2">The sequence shown here is derived from an EMBL/GenBank/DDBJ whole genome shotgun (WGS) entry which is preliminary data.</text>
</comment>
<dbReference type="Proteomes" id="UP000092124">
    <property type="component" value="Unassembled WGS sequence"/>
</dbReference>
<dbReference type="EMBL" id="LZPO01036807">
    <property type="protein sequence ID" value="OBS75531.1"/>
    <property type="molecule type" value="Genomic_DNA"/>
</dbReference>
<dbReference type="InterPro" id="IPR000601">
    <property type="entry name" value="PKD_dom"/>
</dbReference>
<protein>
    <recommendedName>
        <fullName evidence="1">PKD domain-containing protein</fullName>
    </recommendedName>
</protein>
<sequence length="64" mass="7012">MSFELGDVQRTLIQVDFGDGIAVSYVNLSSMEDGIKHVYQNVGIFRVTVQVDNSLGSDSAVLYL</sequence>
<dbReference type="PANTHER" id="PTHR12106:SF8">
    <property type="entry name" value="VPS10 DOMAIN-CONTAINING RECEPTOR SORCS1"/>
    <property type="match status" value="1"/>
</dbReference>
<organism evidence="2 3">
    <name type="scientific">Neotoma lepida</name>
    <name type="common">Desert woodrat</name>
    <dbReference type="NCBI Taxonomy" id="56216"/>
    <lineage>
        <taxon>Eukaryota</taxon>
        <taxon>Metazoa</taxon>
        <taxon>Chordata</taxon>
        <taxon>Craniata</taxon>
        <taxon>Vertebrata</taxon>
        <taxon>Euteleostomi</taxon>
        <taxon>Mammalia</taxon>
        <taxon>Eutheria</taxon>
        <taxon>Euarchontoglires</taxon>
        <taxon>Glires</taxon>
        <taxon>Rodentia</taxon>
        <taxon>Myomorpha</taxon>
        <taxon>Muroidea</taxon>
        <taxon>Cricetidae</taxon>
        <taxon>Neotominae</taxon>
        <taxon>Neotoma</taxon>
    </lineage>
</organism>
<dbReference type="Pfam" id="PF00801">
    <property type="entry name" value="PKD"/>
    <property type="match status" value="1"/>
</dbReference>
<dbReference type="PROSITE" id="PS50093">
    <property type="entry name" value="PKD"/>
    <property type="match status" value="1"/>
</dbReference>
<dbReference type="FunFam" id="2.60.40.10:FF:000083">
    <property type="entry name" value="Sortilin-related VPS10 domain containing receptor 2"/>
    <property type="match status" value="1"/>
</dbReference>
<keyword evidence="3" id="KW-1185">Reference proteome</keyword>
<dbReference type="SUPFAM" id="SSF49299">
    <property type="entry name" value="PKD domain"/>
    <property type="match status" value="1"/>
</dbReference>